<evidence type="ECO:0000256" key="2">
    <source>
        <dbReference type="ARBA" id="ARBA00010857"/>
    </source>
</evidence>
<evidence type="ECO:0000313" key="11">
    <source>
        <dbReference type="Proteomes" id="UP000053257"/>
    </source>
</evidence>
<keyword evidence="8" id="KW-0539">Nucleus</keyword>
<feature type="region of interest" description="Disordered" evidence="9">
    <location>
        <begin position="360"/>
        <end position="419"/>
    </location>
</feature>
<evidence type="ECO:0000256" key="1">
    <source>
        <dbReference type="ARBA" id="ARBA00004123"/>
    </source>
</evidence>
<dbReference type="HOGENOM" id="CLU_030895_0_0_1"/>
<evidence type="ECO:0008006" key="12">
    <source>
        <dbReference type="Google" id="ProtNLM"/>
    </source>
</evidence>
<accession>A0A0C3PGF6</accession>
<feature type="region of interest" description="Disordered" evidence="9">
    <location>
        <begin position="558"/>
        <end position="609"/>
    </location>
</feature>
<keyword evidence="11" id="KW-1185">Reference proteome</keyword>
<evidence type="ECO:0000313" key="10">
    <source>
        <dbReference type="EMBL" id="KIP04803.1"/>
    </source>
</evidence>
<dbReference type="GO" id="GO:0001006">
    <property type="term" value="F:RNA polymerase III type 3 promoter sequence-specific DNA binding"/>
    <property type="evidence" value="ECO:0007669"/>
    <property type="project" value="TreeGrafter"/>
</dbReference>
<dbReference type="SUPFAM" id="SSF47954">
    <property type="entry name" value="Cyclin-like"/>
    <property type="match status" value="1"/>
</dbReference>
<dbReference type="CDD" id="cd00043">
    <property type="entry name" value="CYCLIN_SF"/>
    <property type="match status" value="1"/>
</dbReference>
<keyword evidence="6" id="KW-0805">Transcription regulation</keyword>
<proteinExistence type="inferred from homology"/>
<feature type="compositionally biased region" description="Polar residues" evidence="9">
    <location>
        <begin position="56"/>
        <end position="65"/>
    </location>
</feature>
<evidence type="ECO:0000256" key="5">
    <source>
        <dbReference type="ARBA" id="ARBA00022833"/>
    </source>
</evidence>
<feature type="region of interest" description="Disordered" evidence="9">
    <location>
        <begin position="485"/>
        <end position="528"/>
    </location>
</feature>
<dbReference type="PANTHER" id="PTHR11618">
    <property type="entry name" value="TRANSCRIPTION INITIATION FACTOR IIB-RELATED"/>
    <property type="match status" value="1"/>
</dbReference>
<dbReference type="AlphaFoldDB" id="A0A0C3PGF6"/>
<keyword evidence="7" id="KW-0804">Transcription</keyword>
<dbReference type="STRING" id="745531.A0A0C3PGF6"/>
<sequence length="609" mass="66584">MNPDKCASCGDPTIYEEELGSAVCTSCGTLTNPSQSVLASHLEHVDTSGYERTPYANPSQGSTLKGRNGWALAGQDKDARDRRNTVSMHQFIRTLAGRLSCSSSVSRAQAVFDQAMAQGSFRWGRRAKLLAGASLAIALREANKSDSLRDIAYLLEESLPSLSKAFTTTIDLLQLRLGSADPAQHMPTLQIHLLSIIKEPSSVPPQLHSLLSPLEQSMPTIQRTATSLSHVVSRVPSLACLPSASTACAILMLSLEGEVAASLPHAGSLAQALGIRVGASKATVMQRYKTVYDLVEEYIQDVPWLESHERKGKGRSKVAKRVIVARGLKDVVQFQEEIWRQKLESQERLVLDIEIESADGDDTSSVATSEHSDDDSTPQPKKARKSAHDRAIERTSQFLLQPLAKRPTPPATTSTSQQDGQRLLEHFFTADESSLAHAFVQPPTRLQVLASSRGEGMIDDEDLFEDGEMEALMRTSDEVEVLRKSIAQDWDIPPDSSPGSGARPKKRKHQDSAHPPSSPPAKRTKRVNMDALARLLDPETHLDEVEADEEGKFDAFSNSWSLDLNDDDDHSNGGHTPFATTHAGDDEEIEEWRPLSPGGGGFDEDRYDA</sequence>
<dbReference type="OrthoDB" id="2527864at2759"/>
<keyword evidence="3" id="KW-0479">Metal-binding</keyword>
<dbReference type="GO" id="GO:0000995">
    <property type="term" value="F:RNA polymerase III general transcription initiation factor activity"/>
    <property type="evidence" value="ECO:0007669"/>
    <property type="project" value="TreeGrafter"/>
</dbReference>
<evidence type="ECO:0000256" key="7">
    <source>
        <dbReference type="ARBA" id="ARBA00023163"/>
    </source>
</evidence>
<evidence type="ECO:0000256" key="8">
    <source>
        <dbReference type="ARBA" id="ARBA00023242"/>
    </source>
</evidence>
<dbReference type="InterPro" id="IPR000812">
    <property type="entry name" value="TFIIB"/>
</dbReference>
<dbReference type="Gene3D" id="1.10.472.170">
    <property type="match status" value="1"/>
</dbReference>
<dbReference type="GO" id="GO:0000126">
    <property type="term" value="C:transcription factor TFIIIB complex"/>
    <property type="evidence" value="ECO:0007669"/>
    <property type="project" value="TreeGrafter"/>
</dbReference>
<dbReference type="GO" id="GO:0097550">
    <property type="term" value="C:transcription preinitiation complex"/>
    <property type="evidence" value="ECO:0007669"/>
    <property type="project" value="TreeGrafter"/>
</dbReference>
<keyword evidence="5" id="KW-0862">Zinc</keyword>
<keyword evidence="4" id="KW-0863">Zinc-finger</keyword>
<protein>
    <recommendedName>
        <fullName evidence="12">TFIIB-type domain-containing protein</fullName>
    </recommendedName>
</protein>
<evidence type="ECO:0000256" key="6">
    <source>
        <dbReference type="ARBA" id="ARBA00023015"/>
    </source>
</evidence>
<evidence type="ECO:0000256" key="9">
    <source>
        <dbReference type="SAM" id="MobiDB-lite"/>
    </source>
</evidence>
<comment type="similarity">
    <text evidence="2">Belongs to the TFIIB family.</text>
</comment>
<gene>
    <name evidence="10" type="ORF">PHLGIDRAFT_180745</name>
</gene>
<dbReference type="PANTHER" id="PTHR11618:SF4">
    <property type="entry name" value="TRANSCRIPTION FACTOR IIIB 90 KDA SUBUNIT"/>
    <property type="match status" value="1"/>
</dbReference>
<dbReference type="GO" id="GO:0005634">
    <property type="term" value="C:nucleus"/>
    <property type="evidence" value="ECO:0007669"/>
    <property type="project" value="UniProtKB-SubCell"/>
</dbReference>
<reference evidence="10 11" key="1">
    <citation type="journal article" date="2014" name="PLoS Genet.">
        <title>Analysis of the Phlebiopsis gigantea genome, transcriptome and secretome provides insight into its pioneer colonization strategies of wood.</title>
        <authorList>
            <person name="Hori C."/>
            <person name="Ishida T."/>
            <person name="Igarashi K."/>
            <person name="Samejima M."/>
            <person name="Suzuki H."/>
            <person name="Master E."/>
            <person name="Ferreira P."/>
            <person name="Ruiz-Duenas F.J."/>
            <person name="Held B."/>
            <person name="Canessa P."/>
            <person name="Larrondo L.F."/>
            <person name="Schmoll M."/>
            <person name="Druzhinina I.S."/>
            <person name="Kubicek C.P."/>
            <person name="Gaskell J.A."/>
            <person name="Kersten P."/>
            <person name="St John F."/>
            <person name="Glasner J."/>
            <person name="Sabat G."/>
            <person name="Splinter BonDurant S."/>
            <person name="Syed K."/>
            <person name="Yadav J."/>
            <person name="Mgbeahuruike A.C."/>
            <person name="Kovalchuk A."/>
            <person name="Asiegbu F.O."/>
            <person name="Lackner G."/>
            <person name="Hoffmeister D."/>
            <person name="Rencoret J."/>
            <person name="Gutierrez A."/>
            <person name="Sun H."/>
            <person name="Lindquist E."/>
            <person name="Barry K."/>
            <person name="Riley R."/>
            <person name="Grigoriev I.V."/>
            <person name="Henrissat B."/>
            <person name="Kues U."/>
            <person name="Berka R.M."/>
            <person name="Martinez A.T."/>
            <person name="Covert S.F."/>
            <person name="Blanchette R.A."/>
            <person name="Cullen D."/>
        </authorList>
    </citation>
    <scope>NUCLEOTIDE SEQUENCE [LARGE SCALE GENOMIC DNA]</scope>
    <source>
        <strain evidence="10 11">11061_1 CR5-6</strain>
    </source>
</reference>
<organism evidence="10 11">
    <name type="scientific">Phlebiopsis gigantea (strain 11061_1 CR5-6)</name>
    <name type="common">White-rot fungus</name>
    <name type="synonym">Peniophora gigantea</name>
    <dbReference type="NCBI Taxonomy" id="745531"/>
    <lineage>
        <taxon>Eukaryota</taxon>
        <taxon>Fungi</taxon>
        <taxon>Dikarya</taxon>
        <taxon>Basidiomycota</taxon>
        <taxon>Agaricomycotina</taxon>
        <taxon>Agaricomycetes</taxon>
        <taxon>Polyporales</taxon>
        <taxon>Phanerochaetaceae</taxon>
        <taxon>Phlebiopsis</taxon>
    </lineage>
</organism>
<dbReference type="GO" id="GO:0008270">
    <property type="term" value="F:zinc ion binding"/>
    <property type="evidence" value="ECO:0007669"/>
    <property type="project" value="UniProtKB-KW"/>
</dbReference>
<dbReference type="EMBL" id="KN840562">
    <property type="protein sequence ID" value="KIP04803.1"/>
    <property type="molecule type" value="Genomic_DNA"/>
</dbReference>
<dbReference type="InterPro" id="IPR036915">
    <property type="entry name" value="Cyclin-like_sf"/>
</dbReference>
<evidence type="ECO:0000256" key="3">
    <source>
        <dbReference type="ARBA" id="ARBA00022723"/>
    </source>
</evidence>
<name>A0A0C3PGF6_PHLG1</name>
<dbReference type="GO" id="GO:0070897">
    <property type="term" value="P:transcription preinitiation complex assembly"/>
    <property type="evidence" value="ECO:0007669"/>
    <property type="project" value="InterPro"/>
</dbReference>
<evidence type="ECO:0000256" key="4">
    <source>
        <dbReference type="ARBA" id="ARBA00022771"/>
    </source>
</evidence>
<feature type="region of interest" description="Disordered" evidence="9">
    <location>
        <begin position="49"/>
        <end position="69"/>
    </location>
</feature>
<comment type="subcellular location">
    <subcellularLocation>
        <location evidence="1">Nucleus</location>
    </subcellularLocation>
</comment>
<dbReference type="Proteomes" id="UP000053257">
    <property type="component" value="Unassembled WGS sequence"/>
</dbReference>